<proteinExistence type="predicted"/>
<reference evidence="5 6" key="1">
    <citation type="submission" date="2015-06" db="EMBL/GenBank/DDBJ databases">
        <title>The Genome Sequence of None.</title>
        <authorList>
            <consortium name="The Broad Institute Genomics Platform"/>
            <consortium name="The Broad Institute Genome Sequencing Center for Infectious Disease"/>
            <person name="Earl A.M."/>
            <person name="Onderdonk A.B."/>
            <person name="Kirby J."/>
            <person name="Ferraro M.J."/>
            <person name="Huang S."/>
            <person name="Spencer M."/>
            <person name="Fodor A."/>
            <person name="Hooper D."/>
            <person name="Dekker J."/>
            <person name="O'Brien T."/>
            <person name="Quan V."/>
            <person name="Gombosev A."/>
            <person name="Delaney M."/>
            <person name="DuBois A."/>
            <person name="Ernst C."/>
            <person name="Kim D.S."/>
            <person name="Rossman W."/>
            <person name="Gohs F."/>
            <person name="Petruso H."/>
            <person name="Nozar T."/>
            <person name="Mougeot F."/>
            <person name="Manson-McGuire A."/>
            <person name="Young S."/>
            <person name="Abouelleil A."/>
            <person name="Cao P."/>
            <person name="Chapman S.B."/>
            <person name="Griggs A."/>
            <person name="Priest M."/>
            <person name="Shea T."/>
            <person name="Wortman I."/>
            <person name="Wortman J.R."/>
            <person name="Nusbaum C."/>
            <person name="Birren B."/>
        </authorList>
    </citation>
    <scope>NUCLEOTIDE SEQUENCE [LARGE SCALE GENOMIC DNA]</scope>
    <source>
        <strain evidence="5 6">MGH87</strain>
    </source>
</reference>
<evidence type="ECO:0000256" key="1">
    <source>
        <dbReference type="SAM" id="Coils"/>
    </source>
</evidence>
<dbReference type="RefSeq" id="WP_032748481.1">
    <property type="nucleotide sequence ID" value="NZ_JAKWGX010000187.1"/>
</dbReference>
<dbReference type="InterPro" id="IPR013491">
    <property type="entry name" value="Tape_meas_N"/>
</dbReference>
<comment type="caution">
    <text evidence="5">The sequence shown here is derived from an EMBL/GenBank/DDBJ whole genome shotgun (WGS) entry which is preliminary data.</text>
</comment>
<feature type="coiled-coil region" evidence="1">
    <location>
        <begin position="615"/>
        <end position="649"/>
    </location>
</feature>
<feature type="coiled-coil region" evidence="1">
    <location>
        <begin position="556"/>
        <end position="590"/>
    </location>
</feature>
<evidence type="ECO:0000313" key="5">
    <source>
        <dbReference type="EMBL" id="KLY43478.1"/>
    </source>
</evidence>
<name>A0ABR5GM14_9ENTR</name>
<dbReference type="Proteomes" id="UP000036305">
    <property type="component" value="Unassembled WGS sequence"/>
</dbReference>
<evidence type="ECO:0000256" key="3">
    <source>
        <dbReference type="SAM" id="Phobius"/>
    </source>
</evidence>
<protein>
    <recommendedName>
        <fullName evidence="4">Tape measure protein N-terminal domain-containing protein</fullName>
    </recommendedName>
</protein>
<keyword evidence="6" id="KW-1185">Reference proteome</keyword>
<evidence type="ECO:0000259" key="4">
    <source>
        <dbReference type="Pfam" id="PF20155"/>
    </source>
</evidence>
<feature type="transmembrane region" description="Helical" evidence="3">
    <location>
        <begin position="1092"/>
        <end position="1117"/>
    </location>
</feature>
<feature type="compositionally biased region" description="Basic and acidic residues" evidence="2">
    <location>
        <begin position="770"/>
        <end position="788"/>
    </location>
</feature>
<dbReference type="NCBIfam" id="TIGR02675">
    <property type="entry name" value="tape_meas_nterm"/>
    <property type="match status" value="1"/>
</dbReference>
<feature type="domain" description="Tape measure protein N-terminal" evidence="4">
    <location>
        <begin position="77"/>
        <end position="265"/>
    </location>
</feature>
<evidence type="ECO:0000313" key="6">
    <source>
        <dbReference type="Proteomes" id="UP000036305"/>
    </source>
</evidence>
<dbReference type="EMBL" id="LEUS01000001">
    <property type="protein sequence ID" value="KLY43478.1"/>
    <property type="molecule type" value="Genomic_DNA"/>
</dbReference>
<sequence>MAGTINAGSIFYEVDMDTSRLLAARREVDAALNGLSGNMGRLEASVNRTERSIGSMERTMSSLSGVAKGLLAALSVQQVASYSDAWTELNNKVANSVRTGESQAEVMQRIFDVSQATQSSLNGTATLYARLERGTRTYNTSAEDLTRLTTIINQGFAVSGATAQEAENAIIQLSQGIASGVLRGEEFNSVSEQGSRLMVALADSMGVSIGQLRAMAAQGQLTTDVVVKGLLSQGDAIGKEFANTTVSIAKGLQVAGNNITKFFGENSTVKSFAAGFRDSVISVSENLEVLSGALIIVAGIMGSRYVGAITMATAAKVQDTAASIAQSKASAVAAKDTEIEAAAKLRLAEVEKAATITALNLSEGRLATLRATKASVASEVQLAEAQAAQIRTQIAQIESEKVLEAQRLKAQITDQGRIATATRMAQLQQASTVLNQRLASAETATAQARASAIAQAESQVSASRLAAADATAAATAANGRYIASQEASIVASRAASVAGGLLKGALGLIGGPAGAAMLAAAAIFYFWQKAQQAREEALRFADSLDRVNSSMKAMNNTQLRGTIADANESIRAQKDELSGLQAEVDALNARYRSFTPEAKAVAESMGQGADFTRQQAEVSDQLAKKSRDLANAQEKLALTQDTASEASRTLTNNMLTSMGVHDGLIQKGWSLEQVQNAVAKAFGNTADEINRANQAGQNFNPKALQVSPPTADGDKVILNLEEQNELLKIQDERQRAVTKARMQAAKVTDNPNQISKAGNLAGENFDLQKAEEDRQDAQRKGEQQDKRSATSAESVAQKLANLKQQSELAASSTQELSREQSILTAQLSLGKGATQEQFALAAQYAAKKWDTANAIRAQAAAEKLLPEARENASYTQDVKDLQTALAAKKITQQQYDQTSEQLEAQHQANLAKIRSQQAVTPQQQAAGDVDPVQNLANQHAQQLALIQQYEQQGVIVHNQALLLKNAADMQYEKARADAQWALFTQQSVGYEALGAAVDAFGSQASNALTGVITGSMSANDALRSIGNTILNDVINTFVQMGIQQAKSAIMGATAQNAAIATTTAAQVGSLATTTTASAASATATTAAWTPAALVASIGSFGGAAVIGLGALIAALAVGSSLAGKRKNGGPVSAGAMYQVGEGGMPEIYKASNGSQYMIPGDNGSVISNKDLQGSGSGSLQVTNNVYNYASGVQVDTRSTQNGSELLIETFVTDLQNGGPMSGQMESTYGLRRQASGDY</sequence>
<evidence type="ECO:0000256" key="2">
    <source>
        <dbReference type="SAM" id="MobiDB-lite"/>
    </source>
</evidence>
<feature type="region of interest" description="Disordered" evidence="2">
    <location>
        <begin position="770"/>
        <end position="795"/>
    </location>
</feature>
<keyword evidence="3" id="KW-1133">Transmembrane helix</keyword>
<keyword evidence="3" id="KW-0472">Membrane</keyword>
<keyword evidence="3" id="KW-0812">Transmembrane</keyword>
<dbReference type="Pfam" id="PF20155">
    <property type="entry name" value="TMP_3"/>
    <property type="match status" value="1"/>
</dbReference>
<keyword evidence="1" id="KW-0175">Coiled coil</keyword>
<organism evidence="5 6">
    <name type="scientific">Klebsiella michiganensis</name>
    <dbReference type="NCBI Taxonomy" id="1134687"/>
    <lineage>
        <taxon>Bacteria</taxon>
        <taxon>Pseudomonadati</taxon>
        <taxon>Pseudomonadota</taxon>
        <taxon>Gammaproteobacteria</taxon>
        <taxon>Enterobacterales</taxon>
        <taxon>Enterobacteriaceae</taxon>
        <taxon>Klebsiella/Raoultella group</taxon>
        <taxon>Klebsiella</taxon>
    </lineage>
</organism>
<accession>A0ABR5GM14</accession>
<gene>
    <name evidence="5" type="ORF">SK91_00405</name>
</gene>
<feature type="region of interest" description="Disordered" evidence="2">
    <location>
        <begin position="1217"/>
        <end position="1238"/>
    </location>
</feature>